<dbReference type="PROSITE" id="PS51257">
    <property type="entry name" value="PROKAR_LIPOPROTEIN"/>
    <property type="match status" value="1"/>
</dbReference>
<feature type="compositionally biased region" description="Basic and acidic residues" evidence="4">
    <location>
        <begin position="1985"/>
        <end position="2001"/>
    </location>
</feature>
<gene>
    <name evidence="7" type="ORF">PMACD_LOCUS1868</name>
</gene>
<evidence type="ECO:0000256" key="5">
    <source>
        <dbReference type="SAM" id="SignalP"/>
    </source>
</evidence>
<keyword evidence="8" id="KW-1185">Reference proteome</keyword>
<evidence type="ECO:0000256" key="3">
    <source>
        <dbReference type="ARBA" id="ARBA00022729"/>
    </source>
</evidence>
<feature type="region of interest" description="Disordered" evidence="4">
    <location>
        <begin position="2480"/>
        <end position="2508"/>
    </location>
</feature>
<feature type="compositionally biased region" description="Polar residues" evidence="4">
    <location>
        <begin position="1823"/>
        <end position="1843"/>
    </location>
</feature>
<dbReference type="PANTHER" id="PTHR46698">
    <property type="entry name" value="CROSSVEINLESS 2"/>
    <property type="match status" value="1"/>
</dbReference>
<feature type="compositionally biased region" description="Basic and acidic residues" evidence="4">
    <location>
        <begin position="1870"/>
        <end position="1893"/>
    </location>
</feature>
<feature type="compositionally biased region" description="Low complexity" evidence="4">
    <location>
        <begin position="1354"/>
        <end position="1366"/>
    </location>
</feature>
<feature type="compositionally biased region" description="Polar residues" evidence="4">
    <location>
        <begin position="1236"/>
        <end position="1248"/>
    </location>
</feature>
<dbReference type="InterPro" id="IPR001007">
    <property type="entry name" value="VWF_dom"/>
</dbReference>
<keyword evidence="2" id="KW-0964">Secreted</keyword>
<feature type="compositionally biased region" description="Basic and acidic residues" evidence="4">
    <location>
        <begin position="1484"/>
        <end position="1501"/>
    </location>
</feature>
<feature type="compositionally biased region" description="Polar residues" evidence="4">
    <location>
        <begin position="1381"/>
        <end position="1395"/>
    </location>
</feature>
<feature type="compositionally biased region" description="Basic and acidic residues" evidence="4">
    <location>
        <begin position="448"/>
        <end position="458"/>
    </location>
</feature>
<feature type="compositionally biased region" description="Polar residues" evidence="4">
    <location>
        <begin position="2248"/>
        <end position="2258"/>
    </location>
</feature>
<feature type="compositionally biased region" description="Polar residues" evidence="4">
    <location>
        <begin position="437"/>
        <end position="447"/>
    </location>
</feature>
<dbReference type="OrthoDB" id="10068079at2759"/>
<evidence type="ECO:0000313" key="8">
    <source>
        <dbReference type="Proteomes" id="UP000663880"/>
    </source>
</evidence>
<evidence type="ECO:0000256" key="2">
    <source>
        <dbReference type="ARBA" id="ARBA00022525"/>
    </source>
</evidence>
<feature type="region of interest" description="Disordered" evidence="4">
    <location>
        <begin position="314"/>
        <end position="339"/>
    </location>
</feature>
<feature type="compositionally biased region" description="Basic and acidic residues" evidence="4">
    <location>
        <begin position="1959"/>
        <end position="1975"/>
    </location>
</feature>
<evidence type="ECO:0000313" key="7">
    <source>
        <dbReference type="EMBL" id="CAF4771918.1"/>
    </source>
</evidence>
<accession>A0A821MS57</accession>
<feature type="compositionally biased region" description="Basic and acidic residues" evidence="4">
    <location>
        <begin position="1661"/>
        <end position="1677"/>
    </location>
</feature>
<feature type="region of interest" description="Disordered" evidence="4">
    <location>
        <begin position="2248"/>
        <end position="2336"/>
    </location>
</feature>
<feature type="compositionally biased region" description="Basic and acidic residues" evidence="4">
    <location>
        <begin position="1806"/>
        <end position="1822"/>
    </location>
</feature>
<feature type="compositionally biased region" description="Basic and acidic residues" evidence="4">
    <location>
        <begin position="1687"/>
        <end position="1703"/>
    </location>
</feature>
<feature type="compositionally biased region" description="Basic and acidic residues" evidence="4">
    <location>
        <begin position="1585"/>
        <end position="1601"/>
    </location>
</feature>
<feature type="region of interest" description="Disordered" evidence="4">
    <location>
        <begin position="437"/>
        <end position="472"/>
    </location>
</feature>
<protein>
    <recommendedName>
        <fullName evidence="6">VWFC domain-containing protein</fullName>
    </recommendedName>
</protein>
<feature type="region of interest" description="Disordered" evidence="4">
    <location>
        <begin position="1222"/>
        <end position="1248"/>
    </location>
</feature>
<feature type="region of interest" description="Disordered" evidence="4">
    <location>
        <begin position="2568"/>
        <end position="2616"/>
    </location>
</feature>
<dbReference type="InterPro" id="IPR052424">
    <property type="entry name" value="Kielin_Chordin-BMP_Reg"/>
</dbReference>
<feature type="compositionally biased region" description="Basic and acidic residues" evidence="4">
    <location>
        <begin position="1780"/>
        <end position="1796"/>
    </location>
</feature>
<feature type="compositionally biased region" description="Basic and acidic residues" evidence="4">
    <location>
        <begin position="1754"/>
        <end position="1770"/>
    </location>
</feature>
<feature type="compositionally biased region" description="Polar residues" evidence="4">
    <location>
        <begin position="2050"/>
        <end position="2067"/>
    </location>
</feature>
<dbReference type="Proteomes" id="UP000663880">
    <property type="component" value="Unassembled WGS sequence"/>
</dbReference>
<comment type="subcellular location">
    <subcellularLocation>
        <location evidence="1">Secreted</location>
    </subcellularLocation>
</comment>
<feature type="compositionally biased region" description="Basic and acidic residues" evidence="4">
    <location>
        <begin position="1288"/>
        <end position="1300"/>
    </location>
</feature>
<feature type="compositionally biased region" description="Basic and acidic residues" evidence="4">
    <location>
        <begin position="1526"/>
        <end position="1575"/>
    </location>
</feature>
<feature type="region of interest" description="Disordered" evidence="4">
    <location>
        <begin position="2434"/>
        <end position="2462"/>
    </location>
</feature>
<feature type="signal peptide" evidence="5">
    <location>
        <begin position="1"/>
        <end position="22"/>
    </location>
</feature>
<feature type="region of interest" description="Disordered" evidence="4">
    <location>
        <begin position="853"/>
        <end position="895"/>
    </location>
</feature>
<feature type="compositionally biased region" description="Basic and acidic residues" evidence="4">
    <location>
        <begin position="1611"/>
        <end position="1627"/>
    </location>
</feature>
<feature type="compositionally biased region" description="Basic and acidic residues" evidence="4">
    <location>
        <begin position="1637"/>
        <end position="1653"/>
    </location>
</feature>
<feature type="compositionally biased region" description="Basic and acidic residues" evidence="4">
    <location>
        <begin position="1933"/>
        <end position="1949"/>
    </location>
</feature>
<feature type="compositionally biased region" description="Basic and acidic residues" evidence="4">
    <location>
        <begin position="1444"/>
        <end position="1460"/>
    </location>
</feature>
<feature type="compositionally biased region" description="Polar residues" evidence="4">
    <location>
        <begin position="860"/>
        <end position="887"/>
    </location>
</feature>
<dbReference type="EMBL" id="CAJOBZ010000003">
    <property type="protein sequence ID" value="CAF4771918.1"/>
    <property type="molecule type" value="Genomic_DNA"/>
</dbReference>
<feature type="compositionally biased region" description="Basic and acidic residues" evidence="4">
    <location>
        <begin position="2434"/>
        <end position="2449"/>
    </location>
</feature>
<feature type="compositionally biased region" description="Polar residues" evidence="4">
    <location>
        <begin position="2663"/>
        <end position="2676"/>
    </location>
</feature>
<evidence type="ECO:0000256" key="4">
    <source>
        <dbReference type="SAM" id="MobiDB-lite"/>
    </source>
</evidence>
<feature type="compositionally biased region" description="Basic and acidic residues" evidence="4">
    <location>
        <begin position="2259"/>
        <end position="2276"/>
    </location>
</feature>
<comment type="caution">
    <text evidence="7">The sequence shown here is derived from an EMBL/GenBank/DDBJ whole genome shotgun (WGS) entry which is preliminary data.</text>
</comment>
<reference evidence="7" key="1">
    <citation type="submission" date="2021-02" db="EMBL/GenBank/DDBJ databases">
        <authorList>
            <person name="Steward A R."/>
        </authorList>
    </citation>
    <scope>NUCLEOTIDE SEQUENCE</scope>
</reference>
<feature type="compositionally biased region" description="Polar residues" evidence="4">
    <location>
        <begin position="2309"/>
        <end position="2334"/>
    </location>
</feature>
<organism evidence="7 8">
    <name type="scientific">Pieris macdunnoughi</name>
    <dbReference type="NCBI Taxonomy" id="345717"/>
    <lineage>
        <taxon>Eukaryota</taxon>
        <taxon>Metazoa</taxon>
        <taxon>Ecdysozoa</taxon>
        <taxon>Arthropoda</taxon>
        <taxon>Hexapoda</taxon>
        <taxon>Insecta</taxon>
        <taxon>Pterygota</taxon>
        <taxon>Neoptera</taxon>
        <taxon>Endopterygota</taxon>
        <taxon>Lepidoptera</taxon>
        <taxon>Glossata</taxon>
        <taxon>Ditrysia</taxon>
        <taxon>Papilionoidea</taxon>
        <taxon>Pieridae</taxon>
        <taxon>Pierinae</taxon>
        <taxon>Pieris</taxon>
    </lineage>
</organism>
<feature type="region of interest" description="Disordered" evidence="4">
    <location>
        <begin position="2177"/>
        <end position="2208"/>
    </location>
</feature>
<feature type="compositionally biased region" description="Polar residues" evidence="4">
    <location>
        <begin position="459"/>
        <end position="472"/>
    </location>
</feature>
<feature type="region of interest" description="Disordered" evidence="4">
    <location>
        <begin position="2633"/>
        <end position="2676"/>
    </location>
</feature>
<dbReference type="PANTHER" id="PTHR46698:SF3">
    <property type="entry name" value="TENECTIN ISOFORM 1-RELATED"/>
    <property type="match status" value="1"/>
</dbReference>
<evidence type="ECO:0000259" key="6">
    <source>
        <dbReference type="PROSITE" id="PS50184"/>
    </source>
</evidence>
<feature type="region of interest" description="Disordered" evidence="4">
    <location>
        <begin position="1264"/>
        <end position="1300"/>
    </location>
</feature>
<feature type="compositionally biased region" description="Low complexity" evidence="4">
    <location>
        <begin position="2752"/>
        <end position="2762"/>
    </location>
</feature>
<feature type="region of interest" description="Disordered" evidence="4">
    <location>
        <begin position="2752"/>
        <end position="2781"/>
    </location>
</feature>
<feature type="compositionally biased region" description="Polar residues" evidence="4">
    <location>
        <begin position="2180"/>
        <end position="2198"/>
    </location>
</feature>
<feature type="compositionally biased region" description="Basic and acidic residues" evidence="4">
    <location>
        <begin position="2642"/>
        <end position="2656"/>
    </location>
</feature>
<feature type="region of interest" description="Disordered" evidence="4">
    <location>
        <begin position="1430"/>
        <end position="2101"/>
    </location>
</feature>
<name>A0A821MS57_9NEOP</name>
<dbReference type="SMART" id="SM00214">
    <property type="entry name" value="VWC"/>
    <property type="match status" value="4"/>
</dbReference>
<feature type="compositionally biased region" description="Basic and acidic residues" evidence="4">
    <location>
        <begin position="1728"/>
        <end position="1744"/>
    </location>
</feature>
<sequence length="2957" mass="325601">MDQRRAAAALFALAACFTCATAAPTASNQTALDLFEAPVEGCYYNFQHYGESDRIMTNEPCLNCTCHNRMLMCYLRVCPFTKPIGQDCTVEKRADQCCPIVTCPDVPVDLLTSTSTSSPAEYGATGLGKMDKYGCSINGKYFPEGAKVPPTPNKPCEHCYCIHNMTTCVMQECTLHVDGCTPIYHKDVCCPIRYSCDHAEDEIPLLDDMTTTVRPTPGFLLTTTTMMPVTQASQNCVHDDKIFFDGALIKTEKACEHCYCMKGDIVCVVQECGTPMENEGKNCTSLPPKQGQCCPDTYICEGDELSTTQFNEETTTLTPPRRFGVEGSGYRNEPDESYTEMSSIGDTEIEGSGEDNLLTTITSLHSDTPPVTSHNVYPYSTEINAVSSEVTTQSDIENENKVLTTEPSVSITSTNENDLKQDIDEEKGLNVMTTVVPSGQPAYTTSVEDLKQKQDTSKDISTTKSPDQYTTLEPTVTPKLNEISEGITEITTKQSLLDDVDNMTPIDEEFIIATKLPEKTDDIENSFEEPLTTFKPANVEESITEQESSETTPKVMTFTEQQTYSTVTTSSLETTTINVQENEILEETLPARIPGEGDCLLGGVTFKNNTSVPSTNKCHISCKCVSSIIKCDPIICTPPLEYMENMNDCQPIYDSPDSCCPTYVCNTKETIAPESHSQMSGTEIPKPIECVGDECRINQESKTTENPVEHSCGENGCQGTEPSVLPQNDLNDCSNGNCDSKKEQTPVSDTQPCDATSGCQVPVIKPCVGENCITKPVVPTDIQDKFETNNKPCNNENECQVPVITPCIGDDCIIDSKLPNNKETDVLDKETKDEQNTCTDENCRRKEYDETKANVPCSGTDCTQQETVSPNDVTSPESVQPIPTTKPDQAKQPEDFTLSEPRSTLEPFIETTVPSITTSSEIKHTVETIREESTTQTYLVDEGLISHQPDRHSEADKPSTEPSVPDIETVTSSIFDLSTVKEHLVIATEQATTEYSSKPSDENIMHTTLGASLDEINSPSTTEMADKTEIRTEAVSKENTKDTYNMLTEYPKLESTTADTMVSSQSDKESNQNEFIHVTGPPNVDEKTTSSEILEEEKITIAPHLSSSIPYDDRSSDTTESELSFTKEIPDLDLSVQPISHVTGAPDFISEHPTTEQKENYPSTLTPEAFTENADEPTHPEIYAISTEVSKKEEHDFVSPDVPTVTEAQVIEEATEIFNKEGTTFQPESHKHSEPEITSPSTIEENQTQKAIDQDIPELFTEVSPATEFNRNDSQKDQSEIEQVDLTSTDKQETQTKIPEIKYTEVTQDFTTALNENPTEDNTSDMRKDIEQNTETLATIAPLIEDEKITTSAESIESNESPSENPVVHKETTTLRVNEPSGYTTSKPIEDTYTNKFEHSDISEETTIISLPNISESVSELVTDIAIENYYTKDTHTVTEPSNESDKTEKEHYTESDKTVTEQSTGSPNESDKTVTEQSTRSPNESDKTDKEQYTESDKSVTEQSTEPSDESDKTVTEKSTGSPNESDKTVTESSNESDKTDKEHYTESDKTVTEPSNESDKIDKEHYTESDKTVTEQSTGSPNESDKTDKEQYTESDKYVTEQSTGSPNESDKTDKEQYTESDKTVTEQSTGSPNESDKTDKEQYTDNKTVTENDWSPNESDRTDKEHYTESDKTVTEQSTGSPNESDKTDKEHYTESDKTVTEQSTGSPNESDKTGTEQSTEPSDESDKTVTESSNESEKTGTEQSTEPSDESDKTVTESSNESDKTGTEQSTEPSNESDKTDKEYYTESDKTVTEQSTGSPNESDKTDKEQYTESDKTVTEQSTGSPNVSDKVGTEQSSEPSDESDKTVFETSTGTPNESDNSVTEKSTEPSDESDKTVTEPSNESDKTGTEQSTGSPNESDKSVTEQSTGSPNESDKTVTEQSTESPNESDKTDKEQYTESDKTVTEQSTGSPNESDKTDKEHYTESEKTVTEQSTGSPNESDKTDKEHYTESEKTVTEQSTGSPNESDKTGTEQSTEMSDESGKTVTEISTGSPNEFDKTDTEQSTKSSNELVDNEIGQSTESIKESKPEILVTDEIEKDEMTISNTDKPYTTLLDEPVDTMKPHESTESSVNNDLGQTHGIEIVKLPSTLPNIIPEVLETDKTFVSTSESTFDPESGLSSTASAIAVELEQETKASTDSSETQEKQTLSPMSLITEKPHTVTESVTENLQTIAVTKTKESELTTGVEITTAGKDLLTTKQNADTVTPSIESTSRIKDSDVTTESPKEETTSKASQSLDESVLGAITEQPGTTFDELTTRSEIEMTSSSKTQKTEAQVDVSTKPSVLTSETHDATDYPILIEEKTKQPELFTTELMIESTKKSDQITEQPLSISTDPQEITMSSVDEHRLSNSQDEISTTVVVENEPEKFTIAPELPLITNDADTIQEETPKQEIDSTKHRDPEGSTETSYETHTKPTTVKEETFVPTQHDILSQDTTDKTLSTESLQSVTPEQTATKSPIENTRFDSISSTLTDTTGISTERALADKIDIQEATTESKYEYSETTPYFVELEEHTHQIMQETSIIPIDESSTERATGIQSTERGDQPLSDNLDNGLQTEKSTDVTVTPLGYSQETTLSNIDVYTTTASEISSSSEPQKDTEVREQDKLEPTDEGIESTVSPTQTSSMIQNEDNLASIPLETKIPDLEITATTEKSHTVMNEESQKPDVLSETKIPDQFTKTTTPHYVHEEITSVKTTLFDEKLIETSSTTSKPITTKPDDQPTEEIPSPEFPPSGVSGYGQEPDYGEEEQAVIPGICRYGGKVYGSTQQIPRDDPCDFCFCFRSDIICLQQSCPPPIHGCREEPIQGFCCPRYECPVSMATTLNVTTTTTTTTTTLPPHFLPHAYKGAAQRRGCHIKGHTYKVGEVVRASSGPCLHCTCGGDGQMKCDPKACTPEPMLRQMIAAAVSARRR</sequence>
<feature type="region of interest" description="Disordered" evidence="4">
    <location>
        <begin position="1349"/>
        <end position="1397"/>
    </location>
</feature>
<evidence type="ECO:0000256" key="1">
    <source>
        <dbReference type="ARBA" id="ARBA00004613"/>
    </source>
</evidence>
<feature type="domain" description="VWFC" evidence="6">
    <location>
        <begin position="234"/>
        <end position="301"/>
    </location>
</feature>
<feature type="compositionally biased region" description="Polar residues" evidence="4">
    <location>
        <begin position="2594"/>
        <end position="2616"/>
    </location>
</feature>
<feature type="compositionally biased region" description="Polar residues" evidence="4">
    <location>
        <begin position="2029"/>
        <end position="2039"/>
    </location>
</feature>
<dbReference type="GO" id="GO:0005576">
    <property type="term" value="C:extracellular region"/>
    <property type="evidence" value="ECO:0007669"/>
    <property type="project" value="UniProtKB-SubCell"/>
</dbReference>
<feature type="compositionally biased region" description="Polar residues" evidence="4">
    <location>
        <begin position="1853"/>
        <end position="1869"/>
    </location>
</feature>
<proteinExistence type="predicted"/>
<feature type="chain" id="PRO_5032902795" description="VWFC domain-containing protein" evidence="5">
    <location>
        <begin position="23"/>
        <end position="2957"/>
    </location>
</feature>
<dbReference type="PROSITE" id="PS50184">
    <property type="entry name" value="VWFC_2"/>
    <property type="match status" value="1"/>
</dbReference>
<feature type="region of interest" description="Disordered" evidence="4">
    <location>
        <begin position="1064"/>
        <end position="1087"/>
    </location>
</feature>
<keyword evidence="3 5" id="KW-0732">Signal</keyword>
<feature type="compositionally biased region" description="Basic and acidic residues" evidence="4">
    <location>
        <begin position="1270"/>
        <end position="1279"/>
    </location>
</feature>
<dbReference type="SUPFAM" id="SSF57603">
    <property type="entry name" value="FnI-like domain"/>
    <property type="match status" value="6"/>
</dbReference>